<feature type="signal peptide" evidence="2">
    <location>
        <begin position="1"/>
        <end position="28"/>
    </location>
</feature>
<feature type="compositionally biased region" description="Pro residues" evidence="1">
    <location>
        <begin position="53"/>
        <end position="63"/>
    </location>
</feature>
<feature type="compositionally biased region" description="Polar residues" evidence="1">
    <location>
        <begin position="67"/>
        <end position="86"/>
    </location>
</feature>
<comment type="caution">
    <text evidence="3">The sequence shown here is derived from an EMBL/GenBank/DDBJ whole genome shotgun (WGS) entry which is preliminary data.</text>
</comment>
<evidence type="ECO:0000256" key="2">
    <source>
        <dbReference type="SAM" id="SignalP"/>
    </source>
</evidence>
<dbReference type="EMBL" id="VOIH02000003">
    <property type="protein sequence ID" value="KAF3450996.1"/>
    <property type="molecule type" value="Genomic_DNA"/>
</dbReference>
<sequence length="139" mass="14864">MKVNNNIVQNCLLLIFAFLPLLIIPVQARILPAVSAGDNKLSMIIRQVYGRPKPSPPPAPPGSKSPTQSSHTNPCDSADSNYQIKSILSPEDQSSSSRKAIKPSPPPPPRRGPPIHPILSRTTTTPVPPPSIPSSSQII</sequence>
<name>A0A8K0MLV8_9ROSA</name>
<proteinExistence type="predicted"/>
<dbReference type="Proteomes" id="UP000796880">
    <property type="component" value="Unassembled WGS sequence"/>
</dbReference>
<feature type="region of interest" description="Disordered" evidence="1">
    <location>
        <begin position="47"/>
        <end position="139"/>
    </location>
</feature>
<gene>
    <name evidence="3" type="ORF">FNV43_RR07085</name>
</gene>
<accession>A0A8K0MLV8</accession>
<dbReference type="AlphaFoldDB" id="A0A8K0MLV8"/>
<feature type="compositionally biased region" description="Pro residues" evidence="1">
    <location>
        <begin position="103"/>
        <end position="116"/>
    </location>
</feature>
<organism evidence="3 4">
    <name type="scientific">Rhamnella rubrinervis</name>
    <dbReference type="NCBI Taxonomy" id="2594499"/>
    <lineage>
        <taxon>Eukaryota</taxon>
        <taxon>Viridiplantae</taxon>
        <taxon>Streptophyta</taxon>
        <taxon>Embryophyta</taxon>
        <taxon>Tracheophyta</taxon>
        <taxon>Spermatophyta</taxon>
        <taxon>Magnoliopsida</taxon>
        <taxon>eudicotyledons</taxon>
        <taxon>Gunneridae</taxon>
        <taxon>Pentapetalae</taxon>
        <taxon>rosids</taxon>
        <taxon>fabids</taxon>
        <taxon>Rosales</taxon>
        <taxon>Rhamnaceae</taxon>
        <taxon>rhamnoid group</taxon>
        <taxon>Rhamneae</taxon>
        <taxon>Rhamnella</taxon>
    </lineage>
</organism>
<feature type="chain" id="PRO_5035432601" evidence="2">
    <location>
        <begin position="29"/>
        <end position="139"/>
    </location>
</feature>
<reference evidence="3" key="1">
    <citation type="submission" date="2020-03" db="EMBL/GenBank/DDBJ databases">
        <title>A high-quality chromosome-level genome assembly of a woody plant with both climbing and erect habits, Rhamnella rubrinervis.</title>
        <authorList>
            <person name="Lu Z."/>
            <person name="Yang Y."/>
            <person name="Zhu X."/>
            <person name="Sun Y."/>
        </authorList>
    </citation>
    <scope>NUCLEOTIDE SEQUENCE</scope>
    <source>
        <strain evidence="3">BYM</strain>
        <tissue evidence="3">Leaf</tissue>
    </source>
</reference>
<evidence type="ECO:0000313" key="3">
    <source>
        <dbReference type="EMBL" id="KAF3450996.1"/>
    </source>
</evidence>
<keyword evidence="4" id="KW-1185">Reference proteome</keyword>
<evidence type="ECO:0000256" key="1">
    <source>
        <dbReference type="SAM" id="MobiDB-lite"/>
    </source>
</evidence>
<evidence type="ECO:0000313" key="4">
    <source>
        <dbReference type="Proteomes" id="UP000796880"/>
    </source>
</evidence>
<protein>
    <submittedName>
        <fullName evidence="3">Uncharacterized protein</fullName>
    </submittedName>
</protein>
<keyword evidence="2" id="KW-0732">Signal</keyword>